<dbReference type="PANTHER" id="PTHR44013">
    <property type="entry name" value="ZINC-TYPE ALCOHOL DEHYDROGENASE-LIKE PROTEIN C16A3.02C"/>
    <property type="match status" value="1"/>
</dbReference>
<sequence>MLLASLRLDIFFVGTASDFAGEVVEVGNGVRSFKPGDKVVAVTFAKRWVDDHNLVYNFGAVTKSGEVVEVGNGVRSFKPGDKVVAVTFAKRWVDDHNLVYNFGAVTKSASHDAVIQCATGIPLSTFEPNLSANGKVIDMIPGVSAMWTFALKKLTFSRKQLVPHLLIPKGRNLKHLVKLVSEGKLKTLVDSKHPLSKAEDAWAKSIDGHATGKIIVEPCVGFLGSLVCICDLDDNSTPK</sequence>
<dbReference type="SUPFAM" id="SSF50129">
    <property type="entry name" value="GroES-like"/>
    <property type="match status" value="2"/>
</dbReference>
<organism evidence="2 3">
    <name type="scientific">Ilex paraguariensis</name>
    <name type="common">yerba mate</name>
    <dbReference type="NCBI Taxonomy" id="185542"/>
    <lineage>
        <taxon>Eukaryota</taxon>
        <taxon>Viridiplantae</taxon>
        <taxon>Streptophyta</taxon>
        <taxon>Embryophyta</taxon>
        <taxon>Tracheophyta</taxon>
        <taxon>Spermatophyta</taxon>
        <taxon>Magnoliopsida</taxon>
        <taxon>eudicotyledons</taxon>
        <taxon>Gunneridae</taxon>
        <taxon>Pentapetalae</taxon>
        <taxon>asterids</taxon>
        <taxon>campanulids</taxon>
        <taxon>Aquifoliales</taxon>
        <taxon>Aquifoliaceae</taxon>
        <taxon>Ilex</taxon>
    </lineage>
</organism>
<dbReference type="InterPro" id="IPR011032">
    <property type="entry name" value="GroES-like_sf"/>
</dbReference>
<gene>
    <name evidence="2" type="ORF">ILEXP_LOCUS8406</name>
</gene>
<name>A0ABC8R7C7_9AQUA</name>
<dbReference type="EMBL" id="CAUOFW020001081">
    <property type="protein sequence ID" value="CAK9140899.1"/>
    <property type="molecule type" value="Genomic_DNA"/>
</dbReference>
<keyword evidence="1" id="KW-0732">Signal</keyword>
<feature type="chain" id="PRO_5044806899" description="Alcohol dehydrogenase N-terminal domain-containing protein" evidence="1">
    <location>
        <begin position="17"/>
        <end position="239"/>
    </location>
</feature>
<protein>
    <recommendedName>
        <fullName evidence="4">Alcohol dehydrogenase N-terminal domain-containing protein</fullName>
    </recommendedName>
</protein>
<evidence type="ECO:0000313" key="2">
    <source>
        <dbReference type="EMBL" id="CAK9140899.1"/>
    </source>
</evidence>
<reference evidence="2 3" key="1">
    <citation type="submission" date="2024-02" db="EMBL/GenBank/DDBJ databases">
        <authorList>
            <person name="Vignale AGUSTIN F."/>
            <person name="Sosa J E."/>
            <person name="Modenutti C."/>
        </authorList>
    </citation>
    <scope>NUCLEOTIDE SEQUENCE [LARGE SCALE GENOMIC DNA]</scope>
</reference>
<dbReference type="PANTHER" id="PTHR44013:SF1">
    <property type="entry name" value="ZINC-TYPE ALCOHOL DEHYDROGENASE-LIKE PROTEIN C16A3.02C"/>
    <property type="match status" value="1"/>
</dbReference>
<dbReference type="Proteomes" id="UP001642360">
    <property type="component" value="Unassembled WGS sequence"/>
</dbReference>
<accession>A0ABC8R7C7</accession>
<dbReference type="Gene3D" id="3.90.180.10">
    <property type="entry name" value="Medium-chain alcohol dehydrogenases, catalytic domain"/>
    <property type="match status" value="3"/>
</dbReference>
<feature type="signal peptide" evidence="1">
    <location>
        <begin position="1"/>
        <end position="16"/>
    </location>
</feature>
<keyword evidence="3" id="KW-1185">Reference proteome</keyword>
<comment type="caution">
    <text evidence="2">The sequence shown here is derived from an EMBL/GenBank/DDBJ whole genome shotgun (WGS) entry which is preliminary data.</text>
</comment>
<evidence type="ECO:0000313" key="3">
    <source>
        <dbReference type="Proteomes" id="UP001642360"/>
    </source>
</evidence>
<dbReference type="Pfam" id="PF13602">
    <property type="entry name" value="ADH_zinc_N_2"/>
    <property type="match status" value="1"/>
</dbReference>
<evidence type="ECO:0000256" key="1">
    <source>
        <dbReference type="SAM" id="SignalP"/>
    </source>
</evidence>
<dbReference type="InterPro" id="IPR052733">
    <property type="entry name" value="Chloroplast_QOR"/>
</dbReference>
<evidence type="ECO:0008006" key="4">
    <source>
        <dbReference type="Google" id="ProtNLM"/>
    </source>
</evidence>
<proteinExistence type="predicted"/>
<dbReference type="AlphaFoldDB" id="A0ABC8R7C7"/>